<protein>
    <recommendedName>
        <fullName evidence="2">Putative regulatory protein FmdB zinc ribbon domain-containing protein</fullName>
    </recommendedName>
</protein>
<organism evidence="3 4">
    <name type="scientific">Planosporangium flavigriseum</name>
    <dbReference type="NCBI Taxonomy" id="373681"/>
    <lineage>
        <taxon>Bacteria</taxon>
        <taxon>Bacillati</taxon>
        <taxon>Actinomycetota</taxon>
        <taxon>Actinomycetes</taxon>
        <taxon>Micromonosporales</taxon>
        <taxon>Micromonosporaceae</taxon>
        <taxon>Planosporangium</taxon>
    </lineage>
</organism>
<dbReference type="InterPro" id="IPR013429">
    <property type="entry name" value="Regulatory_FmdB_Zinc_ribbon"/>
</dbReference>
<feature type="region of interest" description="Disordered" evidence="1">
    <location>
        <begin position="58"/>
        <end position="93"/>
    </location>
</feature>
<keyword evidence="4" id="KW-1185">Reference proteome</keyword>
<accession>A0A8J3LLY6</accession>
<dbReference type="EMBL" id="BONU01000034">
    <property type="protein sequence ID" value="GIG75593.1"/>
    <property type="molecule type" value="Genomic_DNA"/>
</dbReference>
<evidence type="ECO:0000313" key="3">
    <source>
        <dbReference type="EMBL" id="GIG75593.1"/>
    </source>
</evidence>
<proteinExistence type="predicted"/>
<name>A0A8J3LLY6_9ACTN</name>
<dbReference type="SMART" id="SM00834">
    <property type="entry name" value="CxxC_CXXC_SSSS"/>
    <property type="match status" value="1"/>
</dbReference>
<dbReference type="Proteomes" id="UP000653674">
    <property type="component" value="Unassembled WGS sequence"/>
</dbReference>
<feature type="domain" description="Putative regulatory protein FmdB zinc ribbon" evidence="2">
    <location>
        <begin position="1"/>
        <end position="41"/>
    </location>
</feature>
<evidence type="ECO:0000259" key="2">
    <source>
        <dbReference type="SMART" id="SM00834"/>
    </source>
</evidence>
<dbReference type="AlphaFoldDB" id="A0A8J3LLY6"/>
<evidence type="ECO:0000313" key="4">
    <source>
        <dbReference type="Proteomes" id="UP000653674"/>
    </source>
</evidence>
<gene>
    <name evidence="3" type="ORF">Pfl04_39970</name>
</gene>
<reference evidence="3" key="1">
    <citation type="submission" date="2021-01" db="EMBL/GenBank/DDBJ databases">
        <title>Whole genome shotgun sequence of Planosporangium flavigriseum NBRC 105377.</title>
        <authorList>
            <person name="Komaki H."/>
            <person name="Tamura T."/>
        </authorList>
    </citation>
    <scope>NUCLEOTIDE SEQUENCE</scope>
    <source>
        <strain evidence="3">NBRC 105377</strain>
    </source>
</reference>
<comment type="caution">
    <text evidence="3">The sequence shown here is derived from an EMBL/GenBank/DDBJ whole genome shotgun (WGS) entry which is preliminary data.</text>
</comment>
<sequence>MATYEYRCPRDGAFDVTLPIGTAAARVLCVVCGDEAVRIFSAPLLARTPRPLAAAIERAAGSADTPEVVSEIPARPRARRSPANPTHARLPRP</sequence>
<evidence type="ECO:0000256" key="1">
    <source>
        <dbReference type="SAM" id="MobiDB-lite"/>
    </source>
</evidence>